<evidence type="ECO:0000313" key="1">
    <source>
        <dbReference type="EMBL" id="GGD13543.1"/>
    </source>
</evidence>
<organism evidence="1 2">
    <name type="scientific">Pontibacillus salipaludis</name>
    <dbReference type="NCBI Taxonomy" id="1697394"/>
    <lineage>
        <taxon>Bacteria</taxon>
        <taxon>Bacillati</taxon>
        <taxon>Bacillota</taxon>
        <taxon>Bacilli</taxon>
        <taxon>Bacillales</taxon>
        <taxon>Bacillaceae</taxon>
        <taxon>Pontibacillus</taxon>
    </lineage>
</organism>
<dbReference type="InterPro" id="IPR016181">
    <property type="entry name" value="Acyl_CoA_acyltransferase"/>
</dbReference>
<accession>A0ABQ1Q4H9</accession>
<dbReference type="Gene3D" id="3.40.630.30">
    <property type="match status" value="1"/>
</dbReference>
<proteinExistence type="predicted"/>
<sequence length="99" mass="11548">METTEDLIIRKMNHDDYGVVAKWLSTEEVLEFYGDVNSLFSLEKVKKKYGPRVAGEIPITPYIVELGNIPIGFMQKYQLSEEKKVEYNYSINYQIYGID</sequence>
<dbReference type="RefSeq" id="WP_229721201.1">
    <property type="nucleotide sequence ID" value="NZ_BMIN01000008.1"/>
</dbReference>
<dbReference type="SUPFAM" id="SSF55729">
    <property type="entry name" value="Acyl-CoA N-acyltransferases (Nat)"/>
    <property type="match status" value="1"/>
</dbReference>
<evidence type="ECO:0000313" key="2">
    <source>
        <dbReference type="Proteomes" id="UP000642571"/>
    </source>
</evidence>
<comment type="caution">
    <text evidence="1">The sequence shown here is derived from an EMBL/GenBank/DDBJ whole genome shotgun (WGS) entry which is preliminary data.</text>
</comment>
<keyword evidence="2" id="KW-1185">Reference proteome</keyword>
<dbReference type="Proteomes" id="UP000642571">
    <property type="component" value="Unassembled WGS sequence"/>
</dbReference>
<gene>
    <name evidence="1" type="ORF">GCM10011389_21450</name>
</gene>
<reference evidence="2" key="1">
    <citation type="journal article" date="2019" name="Int. J. Syst. Evol. Microbiol.">
        <title>The Global Catalogue of Microorganisms (GCM) 10K type strain sequencing project: providing services to taxonomists for standard genome sequencing and annotation.</title>
        <authorList>
            <consortium name="The Broad Institute Genomics Platform"/>
            <consortium name="The Broad Institute Genome Sequencing Center for Infectious Disease"/>
            <person name="Wu L."/>
            <person name="Ma J."/>
        </authorList>
    </citation>
    <scope>NUCLEOTIDE SEQUENCE [LARGE SCALE GENOMIC DNA]</scope>
    <source>
        <strain evidence="2">CGMCC 1.15353</strain>
    </source>
</reference>
<dbReference type="EMBL" id="BMIN01000008">
    <property type="protein sequence ID" value="GGD13543.1"/>
    <property type="molecule type" value="Genomic_DNA"/>
</dbReference>
<protein>
    <submittedName>
        <fullName evidence="1">Uncharacterized protein</fullName>
    </submittedName>
</protein>
<name>A0ABQ1Q4H9_9BACI</name>